<accession>A0A1C5IVG5</accession>
<dbReference type="EMBL" id="FMDN01000016">
    <property type="protein sequence ID" value="SCG61959.1"/>
    <property type="molecule type" value="Genomic_DNA"/>
</dbReference>
<feature type="compositionally biased region" description="Basic and acidic residues" evidence="2">
    <location>
        <begin position="285"/>
        <end position="298"/>
    </location>
</feature>
<feature type="coiled-coil region" evidence="1">
    <location>
        <begin position="202"/>
        <end position="261"/>
    </location>
</feature>
<dbReference type="AlphaFoldDB" id="A0A1C5IVG5"/>
<sequence>MDEVQHLTRELIFQWHGGKRGAFKAFCDKAEVDATLPDDDSYRRALDELRPNGRISWRLVHRAVVVCLPADRHDATLENLAGLWWRDRGGSPPPGYCGRIVVDGNVIRDELLSSGDAPDDQSRIALLERERDLAQQQLADHRQQIIELRHETDALQKKLAEFRQEAETSQRVFLRHVETVTERLEQDAAERRAEGDRIDSRITMLLDENEDLLRRRETLVQERDEAEARASLHLRQLSELREQAENERRGLLETIGLLEGRIRVLNQELDRVHPFDRPTAAADTNELRRPVDPDHWLGKGDAAPPPVLR</sequence>
<gene>
    <name evidence="3" type="ORF">GA0070560_116140</name>
</gene>
<organism evidence="3 4">
    <name type="scientific">Micromonospora halophytica</name>
    <dbReference type="NCBI Taxonomy" id="47864"/>
    <lineage>
        <taxon>Bacteria</taxon>
        <taxon>Bacillati</taxon>
        <taxon>Actinomycetota</taxon>
        <taxon>Actinomycetes</taxon>
        <taxon>Micromonosporales</taxon>
        <taxon>Micromonosporaceae</taxon>
        <taxon>Micromonospora</taxon>
    </lineage>
</organism>
<dbReference type="OrthoDB" id="4517419at2"/>
<keyword evidence="1" id="KW-0175">Coiled coil</keyword>
<reference evidence="4" key="1">
    <citation type="submission" date="2016-06" db="EMBL/GenBank/DDBJ databases">
        <authorList>
            <person name="Varghese N."/>
        </authorList>
    </citation>
    <scope>NUCLEOTIDE SEQUENCE [LARGE SCALE GENOMIC DNA]</scope>
    <source>
        <strain evidence="4">DSM 43171</strain>
    </source>
</reference>
<evidence type="ECO:0000256" key="2">
    <source>
        <dbReference type="SAM" id="MobiDB-lite"/>
    </source>
</evidence>
<keyword evidence="4" id="KW-1185">Reference proteome</keyword>
<evidence type="ECO:0000313" key="3">
    <source>
        <dbReference type="EMBL" id="SCG61959.1"/>
    </source>
</evidence>
<proteinExistence type="predicted"/>
<evidence type="ECO:0000256" key="1">
    <source>
        <dbReference type="SAM" id="Coils"/>
    </source>
</evidence>
<name>A0A1C5IVG5_9ACTN</name>
<protein>
    <submittedName>
        <fullName evidence="3">Uncharacterized protein</fullName>
    </submittedName>
</protein>
<feature type="coiled-coil region" evidence="1">
    <location>
        <begin position="124"/>
        <end position="172"/>
    </location>
</feature>
<dbReference type="Proteomes" id="UP000199408">
    <property type="component" value="Unassembled WGS sequence"/>
</dbReference>
<feature type="region of interest" description="Disordered" evidence="2">
    <location>
        <begin position="276"/>
        <end position="309"/>
    </location>
</feature>
<dbReference type="RefSeq" id="WP_091300033.1">
    <property type="nucleotide sequence ID" value="NZ_FMDN01000016.1"/>
</dbReference>
<evidence type="ECO:0000313" key="4">
    <source>
        <dbReference type="Proteomes" id="UP000199408"/>
    </source>
</evidence>